<evidence type="ECO:0000259" key="1">
    <source>
        <dbReference type="Pfam" id="PF00117"/>
    </source>
</evidence>
<dbReference type="PANTHER" id="PTHR42695:SF5">
    <property type="entry name" value="GLUTAMINE AMIDOTRANSFERASE YLR126C-RELATED"/>
    <property type="match status" value="1"/>
</dbReference>
<proteinExistence type="predicted"/>
<dbReference type="Gene3D" id="3.40.50.880">
    <property type="match status" value="1"/>
</dbReference>
<dbReference type="InterPro" id="IPR044992">
    <property type="entry name" value="ChyE-like"/>
</dbReference>
<reference evidence="2" key="1">
    <citation type="submission" date="2020-05" db="EMBL/GenBank/DDBJ databases">
        <authorList>
            <person name="Chiriac C."/>
            <person name="Salcher M."/>
            <person name="Ghai R."/>
            <person name="Kavagutti S V."/>
        </authorList>
    </citation>
    <scope>NUCLEOTIDE SEQUENCE</scope>
</reference>
<dbReference type="InterPro" id="IPR017926">
    <property type="entry name" value="GATASE"/>
</dbReference>
<dbReference type="GO" id="GO:0005829">
    <property type="term" value="C:cytosol"/>
    <property type="evidence" value="ECO:0007669"/>
    <property type="project" value="TreeGrafter"/>
</dbReference>
<dbReference type="PANTHER" id="PTHR42695">
    <property type="entry name" value="GLUTAMINE AMIDOTRANSFERASE YLR126C-RELATED"/>
    <property type="match status" value="1"/>
</dbReference>
<feature type="domain" description="Glutamine amidotransferase" evidence="1">
    <location>
        <begin position="35"/>
        <end position="179"/>
    </location>
</feature>
<dbReference type="InterPro" id="IPR029062">
    <property type="entry name" value="Class_I_gatase-like"/>
</dbReference>
<gene>
    <name evidence="2" type="ORF">UFOPK3444_00192</name>
</gene>
<dbReference type="AlphaFoldDB" id="A0A6J7CXK1"/>
<evidence type="ECO:0000313" key="2">
    <source>
        <dbReference type="EMBL" id="CAB4861344.1"/>
    </source>
</evidence>
<name>A0A6J7CXK1_9ZZZZ</name>
<organism evidence="2">
    <name type="scientific">freshwater metagenome</name>
    <dbReference type="NCBI Taxonomy" id="449393"/>
    <lineage>
        <taxon>unclassified sequences</taxon>
        <taxon>metagenomes</taxon>
        <taxon>ecological metagenomes</taxon>
    </lineage>
</organism>
<dbReference type="Pfam" id="PF00117">
    <property type="entry name" value="GATase"/>
    <property type="match status" value="1"/>
</dbReference>
<dbReference type="SUPFAM" id="SSF52317">
    <property type="entry name" value="Class I glutamine amidotransferase-like"/>
    <property type="match status" value="1"/>
</dbReference>
<sequence length="235" mass="25072">MKLLVVQPDADTPLGALEAPIAHAGADVTWWEPRFDSPPAGPFDGIIILGSEANPDDDRFEPWVGAVRAEVSLALELGIPLLAVCFGAQLLAEEVGGTAIRMDQPEIGWVEIHPVIASSDDPLLSVIPDGGTHLLAWHRYKIKLSDAVARTAAVTVCEQAFKVLDANAWGVQFHLEATGQIVEEWIASAIERLTAERVDVAGIRAGLERYGAEAELIGAEIADRFLAVVEANSAA</sequence>
<protein>
    <submittedName>
        <fullName evidence="2">Unannotated protein</fullName>
    </submittedName>
</protein>
<accession>A0A6J7CXK1</accession>
<dbReference type="PROSITE" id="PS51273">
    <property type="entry name" value="GATASE_TYPE_1"/>
    <property type="match status" value="1"/>
</dbReference>
<dbReference type="EMBL" id="CAFBLU010000002">
    <property type="protein sequence ID" value="CAB4861344.1"/>
    <property type="molecule type" value="Genomic_DNA"/>
</dbReference>